<dbReference type="EMBL" id="JW866947">
    <property type="protein sequence ID" value="AFO99464.1"/>
    <property type="molecule type" value="mRNA"/>
</dbReference>
<dbReference type="GO" id="GO:0071578">
    <property type="term" value="P:zinc ion import across plasma membrane"/>
    <property type="evidence" value="ECO:0007669"/>
    <property type="project" value="TreeGrafter"/>
</dbReference>
<comment type="similarity">
    <text evidence="2">Belongs to the ZIP transporter (TC 2.A.5) family.</text>
</comment>
<organism evidence="8">
    <name type="scientific">Callorhinchus milii</name>
    <name type="common">Ghost shark</name>
    <dbReference type="NCBI Taxonomy" id="7868"/>
    <lineage>
        <taxon>Eukaryota</taxon>
        <taxon>Metazoa</taxon>
        <taxon>Chordata</taxon>
        <taxon>Craniata</taxon>
        <taxon>Vertebrata</taxon>
        <taxon>Chondrichthyes</taxon>
        <taxon>Holocephali</taxon>
        <taxon>Chimaeriformes</taxon>
        <taxon>Callorhinchidae</taxon>
        <taxon>Callorhinchus</taxon>
    </lineage>
</organism>
<accession>V9KLR1</accession>
<evidence type="ECO:0000256" key="5">
    <source>
        <dbReference type="ARBA" id="ARBA00023136"/>
    </source>
</evidence>
<feature type="transmembrane region" description="Helical" evidence="6">
    <location>
        <begin position="196"/>
        <end position="213"/>
    </location>
</feature>
<dbReference type="PANTHER" id="PTHR12191">
    <property type="entry name" value="SOLUTE CARRIER FAMILY 39"/>
    <property type="match status" value="1"/>
</dbReference>
<feature type="transmembrane region" description="Helical" evidence="6">
    <location>
        <begin position="129"/>
        <end position="151"/>
    </location>
</feature>
<dbReference type="PANTHER" id="PTHR12191:SF2">
    <property type="entry name" value="METAL CATION SYMPORTER ZIP8"/>
    <property type="match status" value="1"/>
</dbReference>
<dbReference type="GO" id="GO:0005385">
    <property type="term" value="F:zinc ion transmembrane transporter activity"/>
    <property type="evidence" value="ECO:0007669"/>
    <property type="project" value="TreeGrafter"/>
</dbReference>
<name>V9KLR1_CALMI</name>
<dbReference type="AlphaFoldDB" id="V9KLR1"/>
<evidence type="ECO:0000313" key="8">
    <source>
        <dbReference type="EMBL" id="AFO99464.1"/>
    </source>
</evidence>
<protein>
    <submittedName>
        <fullName evidence="8">Zinc transporter ZIP8-like protein</fullName>
    </submittedName>
</protein>
<dbReference type="GO" id="GO:0140410">
    <property type="term" value="F:monoatomic cation:bicarbonate symporter activity"/>
    <property type="evidence" value="ECO:0007669"/>
    <property type="project" value="TreeGrafter"/>
</dbReference>
<feature type="transmembrane region" description="Helical" evidence="6">
    <location>
        <begin position="366"/>
        <end position="385"/>
    </location>
</feature>
<keyword evidence="4 6" id="KW-1133">Transmembrane helix</keyword>
<comment type="subcellular location">
    <subcellularLocation>
        <location evidence="1">Membrane</location>
        <topology evidence="1">Multi-pass membrane protein</topology>
    </subcellularLocation>
</comment>
<evidence type="ECO:0000256" key="6">
    <source>
        <dbReference type="SAM" id="Phobius"/>
    </source>
</evidence>
<evidence type="ECO:0000256" key="2">
    <source>
        <dbReference type="ARBA" id="ARBA00006939"/>
    </source>
</evidence>
<dbReference type="Pfam" id="PF02535">
    <property type="entry name" value="Zip"/>
    <property type="match status" value="1"/>
</dbReference>
<dbReference type="GO" id="GO:0005886">
    <property type="term" value="C:plasma membrane"/>
    <property type="evidence" value="ECO:0007669"/>
    <property type="project" value="TreeGrafter"/>
</dbReference>
<feature type="chain" id="PRO_5004778317" evidence="7">
    <location>
        <begin position="18"/>
        <end position="460"/>
    </location>
</feature>
<reference evidence="8" key="1">
    <citation type="journal article" date="2014" name="Nature">
        <title>Elephant shark genome provides unique insights into gnathostome evolution.</title>
        <authorList>
            <consortium name="International Elephant Shark Genome Sequencing Consortium"/>
            <person name="Venkatesh B."/>
            <person name="Lee A.P."/>
            <person name="Ravi V."/>
            <person name="Maurya A.K."/>
            <person name="Lian M.M."/>
            <person name="Swann J.B."/>
            <person name="Ohta Y."/>
            <person name="Flajnik M.F."/>
            <person name="Sutoh Y."/>
            <person name="Kasahara M."/>
            <person name="Hoon S."/>
            <person name="Gangu V."/>
            <person name="Roy S.W."/>
            <person name="Irimia M."/>
            <person name="Korzh V."/>
            <person name="Kondrychyn I."/>
            <person name="Lim Z.W."/>
            <person name="Tay B.H."/>
            <person name="Tohari S."/>
            <person name="Kong K.W."/>
            <person name="Ho S."/>
            <person name="Lorente-Galdos B."/>
            <person name="Quilez J."/>
            <person name="Marques-Bonet T."/>
            <person name="Raney B.J."/>
            <person name="Ingham P.W."/>
            <person name="Tay A."/>
            <person name="Hillier L.W."/>
            <person name="Minx P."/>
            <person name="Boehm T."/>
            <person name="Wilson R.K."/>
            <person name="Brenner S."/>
            <person name="Warren W.C."/>
        </authorList>
    </citation>
    <scope>NUCLEOTIDE SEQUENCE</scope>
    <source>
        <tissue evidence="8">Intestine</tissue>
    </source>
</reference>
<keyword evidence="7" id="KW-0732">Signal</keyword>
<evidence type="ECO:0000256" key="7">
    <source>
        <dbReference type="SAM" id="SignalP"/>
    </source>
</evidence>
<dbReference type="InterPro" id="IPR003689">
    <property type="entry name" value="ZIP"/>
</dbReference>
<dbReference type="GO" id="GO:0030003">
    <property type="term" value="P:intracellular monoatomic cation homeostasis"/>
    <property type="evidence" value="ECO:0007669"/>
    <property type="project" value="TreeGrafter"/>
</dbReference>
<keyword evidence="3 6" id="KW-0812">Transmembrane</keyword>
<proteinExistence type="evidence at transcript level"/>
<feature type="signal peptide" evidence="7">
    <location>
        <begin position="1"/>
        <end position="17"/>
    </location>
</feature>
<keyword evidence="5 6" id="KW-0472">Membrane</keyword>
<evidence type="ECO:0000256" key="1">
    <source>
        <dbReference type="ARBA" id="ARBA00004141"/>
    </source>
</evidence>
<sequence length="460" mass="51000">MFALAAYSILFINSVLSQNVAPKAFVEDILNQYGNDETLTAKQHHKLLDKLGIVNVQKRDADALEDIIKSRIKCLSSAKTLHLREQNASNQVLPKDWRNIYNTILQKTVVESSRISSETVKKKPSATEVWGFGFLTVTIINLTSLFGVALIPLTKKTYFPKVMICFMGLAIGSVFSNAILQLIPEAFGLMPQDNDYILKSVVVLGGFYLLFFIEKILKILLQPDEQHHSHFRLPDQQASHEKNGGISMVIQTNIISNPGNDTIVLESPVNHSWNENNIATQEAQSQQSSPWFRRTKLSEISALAWMLTLSDGTHNFIDGLAIGVSFTVSIAQGFSTSIAILCEEFLHELGDFMILLNSGMTIPQALTFNFLTACSCYLGLTLGIVVGNNFAPNYIFGLAGGMFLYISLADMFPEMNQLGKELETGRKSEIIIFVIQNVGLFTGFSLILLITWFAGDIKLG</sequence>
<evidence type="ECO:0000256" key="3">
    <source>
        <dbReference type="ARBA" id="ARBA00022692"/>
    </source>
</evidence>
<dbReference type="InterPro" id="IPR050799">
    <property type="entry name" value="ZIP_Transporter"/>
</dbReference>
<feature type="transmembrane region" description="Helical" evidence="6">
    <location>
        <begin position="391"/>
        <end position="409"/>
    </location>
</feature>
<feature type="transmembrane region" description="Helical" evidence="6">
    <location>
        <begin position="430"/>
        <end position="454"/>
    </location>
</feature>
<feature type="transmembrane region" description="Helical" evidence="6">
    <location>
        <begin position="163"/>
        <end position="184"/>
    </location>
</feature>
<evidence type="ECO:0000256" key="4">
    <source>
        <dbReference type="ARBA" id="ARBA00022989"/>
    </source>
</evidence>